<dbReference type="Proteomes" id="UP001151752">
    <property type="component" value="Chromosome 1"/>
</dbReference>
<reference evidence="1" key="2">
    <citation type="journal article" date="2023" name="Int. J. Mol. Sci.">
        <title>De Novo Assembly and Annotation of 11 Diverse Shrub Willow (Salix) Genomes Reveals Novel Gene Organization in Sex-Linked Regions.</title>
        <authorList>
            <person name="Hyden B."/>
            <person name="Feng K."/>
            <person name="Yates T.B."/>
            <person name="Jawdy S."/>
            <person name="Cereghino C."/>
            <person name="Smart L.B."/>
            <person name="Muchero W."/>
        </authorList>
    </citation>
    <scope>NUCLEOTIDE SEQUENCE</scope>
    <source>
        <tissue evidence="1">Shoot tip</tissue>
    </source>
</reference>
<protein>
    <submittedName>
        <fullName evidence="1">Uncharacterized protein</fullName>
    </submittedName>
</protein>
<sequence length="28" mass="3167">MGTNLLGYHLLWPDPPTFFIMSVKPCTS</sequence>
<gene>
    <name evidence="1" type="ORF">OIU74_012620</name>
</gene>
<dbReference type="AlphaFoldDB" id="A0A9Q0Q743"/>
<organism evidence="1 2">
    <name type="scientific">Salix koriyanagi</name>
    <dbReference type="NCBI Taxonomy" id="2511006"/>
    <lineage>
        <taxon>Eukaryota</taxon>
        <taxon>Viridiplantae</taxon>
        <taxon>Streptophyta</taxon>
        <taxon>Embryophyta</taxon>
        <taxon>Tracheophyta</taxon>
        <taxon>Spermatophyta</taxon>
        <taxon>Magnoliopsida</taxon>
        <taxon>eudicotyledons</taxon>
        <taxon>Gunneridae</taxon>
        <taxon>Pentapetalae</taxon>
        <taxon>rosids</taxon>
        <taxon>fabids</taxon>
        <taxon>Malpighiales</taxon>
        <taxon>Salicaceae</taxon>
        <taxon>Saliceae</taxon>
        <taxon>Salix</taxon>
    </lineage>
</organism>
<comment type="caution">
    <text evidence="1">The sequence shown here is derived from an EMBL/GenBank/DDBJ whole genome shotgun (WGS) entry which is preliminary data.</text>
</comment>
<name>A0A9Q0Q743_9ROSI</name>
<reference evidence="1" key="1">
    <citation type="submission" date="2022-11" db="EMBL/GenBank/DDBJ databases">
        <authorList>
            <person name="Hyden B.L."/>
            <person name="Feng K."/>
            <person name="Yates T."/>
            <person name="Jawdy S."/>
            <person name="Smart L.B."/>
            <person name="Muchero W."/>
        </authorList>
    </citation>
    <scope>NUCLEOTIDE SEQUENCE</scope>
    <source>
        <tissue evidence="1">Shoot tip</tissue>
    </source>
</reference>
<accession>A0A9Q0Q743</accession>
<proteinExistence type="predicted"/>
<dbReference type="EMBL" id="JAPFFM010000016">
    <property type="protein sequence ID" value="KAJ6701296.1"/>
    <property type="molecule type" value="Genomic_DNA"/>
</dbReference>
<keyword evidence="2" id="KW-1185">Reference proteome</keyword>
<evidence type="ECO:0000313" key="1">
    <source>
        <dbReference type="EMBL" id="KAJ6701296.1"/>
    </source>
</evidence>
<evidence type="ECO:0000313" key="2">
    <source>
        <dbReference type="Proteomes" id="UP001151752"/>
    </source>
</evidence>